<evidence type="ECO:0000313" key="1">
    <source>
        <dbReference type="EMBL" id="MFF3342719.1"/>
    </source>
</evidence>
<reference evidence="1 2" key="1">
    <citation type="submission" date="2024-10" db="EMBL/GenBank/DDBJ databases">
        <title>The Natural Products Discovery Center: Release of the First 8490 Sequenced Strains for Exploring Actinobacteria Biosynthetic Diversity.</title>
        <authorList>
            <person name="Kalkreuter E."/>
            <person name="Kautsar S.A."/>
            <person name="Yang D."/>
            <person name="Bader C.D."/>
            <person name="Teijaro C.N."/>
            <person name="Fluegel L."/>
            <person name="Davis C.M."/>
            <person name="Simpson J.R."/>
            <person name="Lauterbach L."/>
            <person name="Steele A.D."/>
            <person name="Gui C."/>
            <person name="Meng S."/>
            <person name="Li G."/>
            <person name="Viehrig K."/>
            <person name="Ye F."/>
            <person name="Su P."/>
            <person name="Kiefer A.F."/>
            <person name="Nichols A."/>
            <person name="Cepeda A.J."/>
            <person name="Yan W."/>
            <person name="Fan B."/>
            <person name="Jiang Y."/>
            <person name="Adhikari A."/>
            <person name="Zheng C.-J."/>
            <person name="Schuster L."/>
            <person name="Cowan T.M."/>
            <person name="Smanski M.J."/>
            <person name="Chevrette M.G."/>
            <person name="De Carvalho L.P.S."/>
            <person name="Shen B."/>
        </authorList>
    </citation>
    <scope>NUCLEOTIDE SEQUENCE [LARGE SCALE GENOMIC DNA]</scope>
    <source>
        <strain evidence="1 2">NPDC003029</strain>
    </source>
</reference>
<evidence type="ECO:0000313" key="2">
    <source>
        <dbReference type="Proteomes" id="UP001601976"/>
    </source>
</evidence>
<accession>A0ABW6RMD3</accession>
<gene>
    <name evidence="1" type="ORF">ACFYWW_29000</name>
</gene>
<dbReference type="Proteomes" id="UP001601976">
    <property type="component" value="Unassembled WGS sequence"/>
</dbReference>
<evidence type="ECO:0008006" key="3">
    <source>
        <dbReference type="Google" id="ProtNLM"/>
    </source>
</evidence>
<name>A0ABW6RMD3_9ACTN</name>
<organism evidence="1 2">
    <name type="scientific">Streptomyces flavidovirens</name>
    <dbReference type="NCBI Taxonomy" id="67298"/>
    <lineage>
        <taxon>Bacteria</taxon>
        <taxon>Bacillati</taxon>
        <taxon>Actinomycetota</taxon>
        <taxon>Actinomycetes</taxon>
        <taxon>Kitasatosporales</taxon>
        <taxon>Streptomycetaceae</taxon>
        <taxon>Streptomyces</taxon>
    </lineage>
</organism>
<keyword evidence="2" id="KW-1185">Reference proteome</keyword>
<dbReference type="RefSeq" id="WP_355714916.1">
    <property type="nucleotide sequence ID" value="NZ_JBEXNP010000003.1"/>
</dbReference>
<comment type="caution">
    <text evidence="1">The sequence shown here is derived from an EMBL/GenBank/DDBJ whole genome shotgun (WGS) entry which is preliminary data.</text>
</comment>
<proteinExistence type="predicted"/>
<dbReference type="EMBL" id="JBIAPK010000010">
    <property type="protein sequence ID" value="MFF3342719.1"/>
    <property type="molecule type" value="Genomic_DNA"/>
</dbReference>
<protein>
    <recommendedName>
        <fullName evidence="3">MarR family transcriptional regulator</fullName>
    </recommendedName>
</protein>
<sequence>MKAGRAPVEERFQLLQAVQDVTGALLGIQPQSRTPGPAQR</sequence>